<protein>
    <recommendedName>
        <fullName evidence="3">DUF2997 domain-containing protein</fullName>
    </recommendedName>
</protein>
<comment type="caution">
    <text evidence="1">The sequence shown here is derived from an EMBL/GenBank/DDBJ whole genome shotgun (WGS) entry which is preliminary data.</text>
</comment>
<dbReference type="InterPro" id="IPR021375">
    <property type="entry name" value="DUF2997"/>
</dbReference>
<dbReference type="Pfam" id="PF11211">
    <property type="entry name" value="DUF2997"/>
    <property type="match status" value="1"/>
</dbReference>
<name>A0A1F5VXL1_9BACT</name>
<accession>A0A1F5VXL1</accession>
<evidence type="ECO:0008006" key="3">
    <source>
        <dbReference type="Google" id="ProtNLM"/>
    </source>
</evidence>
<sequence length="67" mass="7654">MAKTEIIIKIDPDGTLQCEVKGVKGKACMKYMQMIEEILGKVKEKKVTSEYYQDEVKISEKVKTKKA</sequence>
<dbReference type="Proteomes" id="UP000178943">
    <property type="component" value="Unassembled WGS sequence"/>
</dbReference>
<evidence type="ECO:0000313" key="1">
    <source>
        <dbReference type="EMBL" id="OGF68182.1"/>
    </source>
</evidence>
<gene>
    <name evidence="1" type="ORF">A2Y62_05315</name>
</gene>
<dbReference type="AlphaFoldDB" id="A0A1F5VXL1"/>
<proteinExistence type="predicted"/>
<evidence type="ECO:0000313" key="2">
    <source>
        <dbReference type="Proteomes" id="UP000178943"/>
    </source>
</evidence>
<dbReference type="STRING" id="1817863.A2Y62_05315"/>
<organism evidence="1 2">
    <name type="scientific">Candidatus Fischerbacteria bacterium RBG_13_37_8</name>
    <dbReference type="NCBI Taxonomy" id="1817863"/>
    <lineage>
        <taxon>Bacteria</taxon>
        <taxon>Candidatus Fischeribacteriota</taxon>
    </lineage>
</organism>
<reference evidence="1 2" key="1">
    <citation type="journal article" date="2016" name="Nat. Commun.">
        <title>Thousands of microbial genomes shed light on interconnected biogeochemical processes in an aquifer system.</title>
        <authorList>
            <person name="Anantharaman K."/>
            <person name="Brown C.T."/>
            <person name="Hug L.A."/>
            <person name="Sharon I."/>
            <person name="Castelle C.J."/>
            <person name="Probst A.J."/>
            <person name="Thomas B.C."/>
            <person name="Singh A."/>
            <person name="Wilkins M.J."/>
            <person name="Karaoz U."/>
            <person name="Brodie E.L."/>
            <person name="Williams K.H."/>
            <person name="Hubbard S.S."/>
            <person name="Banfield J.F."/>
        </authorList>
    </citation>
    <scope>NUCLEOTIDE SEQUENCE [LARGE SCALE GENOMIC DNA]</scope>
</reference>
<dbReference type="EMBL" id="MFGW01000010">
    <property type="protein sequence ID" value="OGF68182.1"/>
    <property type="molecule type" value="Genomic_DNA"/>
</dbReference>